<dbReference type="Pfam" id="PF13676">
    <property type="entry name" value="TIR_2"/>
    <property type="match status" value="1"/>
</dbReference>
<evidence type="ECO:0000313" key="4">
    <source>
        <dbReference type="Proteomes" id="UP001560045"/>
    </source>
</evidence>
<reference evidence="3 4" key="1">
    <citation type="submission" date="2024-06" db="EMBL/GenBank/DDBJ databases">
        <title>Draft genome sequence of Geodermatophilus badlandi, a novel member of the Geodermatophilaceae isolated from badland sedimentary rocks in the Red desert, Wyoming, USA.</title>
        <authorList>
            <person name="Ben Tekaya S."/>
            <person name="Nouioui I."/>
            <person name="Flores G.M."/>
            <person name="Shaal M.N."/>
            <person name="Bredoire F."/>
            <person name="Basile F."/>
            <person name="Van Diepen L."/>
            <person name="Ward N.L."/>
        </authorList>
    </citation>
    <scope>NUCLEOTIDE SEQUENCE [LARGE SCALE GENOMIC DNA]</scope>
    <source>
        <strain evidence="3 4">WL48A</strain>
    </source>
</reference>
<dbReference type="Gene3D" id="3.40.50.300">
    <property type="entry name" value="P-loop containing nucleotide triphosphate hydrolases"/>
    <property type="match status" value="1"/>
</dbReference>
<dbReference type="InterPro" id="IPR000157">
    <property type="entry name" value="TIR_dom"/>
</dbReference>
<gene>
    <name evidence="3" type="ORF">ABQ292_25890</name>
</gene>
<dbReference type="Pfam" id="PF20703">
    <property type="entry name" value="nSTAND1"/>
    <property type="match status" value="1"/>
</dbReference>
<proteinExistence type="predicted"/>
<dbReference type="SMART" id="SM00320">
    <property type="entry name" value="WD40"/>
    <property type="match status" value="1"/>
</dbReference>
<dbReference type="Gene3D" id="3.40.50.10140">
    <property type="entry name" value="Toll/interleukin-1 receptor homology (TIR) domain"/>
    <property type="match status" value="1"/>
</dbReference>
<accession>A0ABV3XME4</accession>
<dbReference type="SUPFAM" id="SSF52200">
    <property type="entry name" value="Toll/Interleukin receptor TIR domain"/>
    <property type="match status" value="1"/>
</dbReference>
<dbReference type="SUPFAM" id="SSF50998">
    <property type="entry name" value="Quinoprotein alcohol dehydrogenase-like"/>
    <property type="match status" value="1"/>
</dbReference>
<dbReference type="EMBL" id="JBFNXQ010000168">
    <property type="protein sequence ID" value="MEX5721783.1"/>
    <property type="molecule type" value="Genomic_DNA"/>
</dbReference>
<sequence>MARVFVSHSGTDALLADEVHRWLVDDGHESFLDQDLYDGIRVGDQWEQRLHERLRWADAMVCLITSAYIASPWCTAELAIAQSCGSRVLPVRGEAKADHPLVKSLQHLDITRDAAAARAKLAAELLRVDAAGGSGWPDDRSPFPGLRALDTDEHLVFFGRSHEVHQLITRLRSPAEQAERAVLVIVGPSGCGKSSLVRAGLLPVMAADADWWTLPAILPGTQPVAALARELAATARQLDLSWTVTDVGHRLDEGHLTQLVDDLLLAVTGKRRRQLLIVVDQFEELLTQTGREERARFAELLHGALEGPVQVVATLRPEFLDQVLASPDFAVLPIRTQTVRPLLPEALRAVIEGPADRAGMVLDEDLVARLVADTGGGEALPLLAYTLAQLSSGVQRGGRLHASRYEQLGGVQGALARQADMALADATAAGGRERDQVIRELLRLVTVDEQGRPTRWRIRREELPGSVIKELQPFVDRRLLTTDSENGHVVLGVAHEAFLSEWPPLSEAITATASALRARRQVEQAADAWAEDGLAPARLWERGQLAAALSDIGARLRRGREDRRTAPAEAVPAGKRRVPSRWPRWHGSLVADHVELNARARDFLEASIHHDRRRRGRAVTVLSVLLALAVGATAVAAAQQREAEKGQRLATARALVAQAEAMLDDDPQTALRLNQAAEYLHPSPETRAALVNNVLITPYAGTLAGHDGGATGVAFDAGGQVLATADEEGTVLLWNMADPAR</sequence>
<evidence type="ECO:0000313" key="3">
    <source>
        <dbReference type="EMBL" id="MEX5721783.1"/>
    </source>
</evidence>
<feature type="non-terminal residue" evidence="3">
    <location>
        <position position="741"/>
    </location>
</feature>
<dbReference type="InterPro" id="IPR015943">
    <property type="entry name" value="WD40/YVTN_repeat-like_dom_sf"/>
</dbReference>
<organism evidence="3 4">
    <name type="scientific">Geodermatophilus maliterrae</name>
    <dbReference type="NCBI Taxonomy" id="3162531"/>
    <lineage>
        <taxon>Bacteria</taxon>
        <taxon>Bacillati</taxon>
        <taxon>Actinomycetota</taxon>
        <taxon>Actinomycetes</taxon>
        <taxon>Geodermatophilales</taxon>
        <taxon>Geodermatophilaceae</taxon>
        <taxon>Geodermatophilus</taxon>
    </lineage>
</organism>
<keyword evidence="1" id="KW-0853">WD repeat</keyword>
<feature type="domain" description="TIR" evidence="2">
    <location>
        <begin position="1"/>
        <end position="125"/>
    </location>
</feature>
<dbReference type="PROSITE" id="PS50294">
    <property type="entry name" value="WD_REPEATS_REGION"/>
    <property type="match status" value="1"/>
</dbReference>
<protein>
    <submittedName>
        <fullName evidence="3">TIR domain-containing protein</fullName>
    </submittedName>
</protein>
<evidence type="ECO:0000259" key="2">
    <source>
        <dbReference type="PROSITE" id="PS50104"/>
    </source>
</evidence>
<comment type="caution">
    <text evidence="3">The sequence shown here is derived from an EMBL/GenBank/DDBJ whole genome shotgun (WGS) entry which is preliminary data.</text>
</comment>
<dbReference type="SMART" id="SM00255">
    <property type="entry name" value="TIR"/>
    <property type="match status" value="1"/>
</dbReference>
<dbReference type="PROSITE" id="PS50082">
    <property type="entry name" value="WD_REPEATS_2"/>
    <property type="match status" value="1"/>
</dbReference>
<evidence type="ECO:0000256" key="1">
    <source>
        <dbReference type="PROSITE-ProRule" id="PRU00221"/>
    </source>
</evidence>
<keyword evidence="4" id="KW-1185">Reference proteome</keyword>
<name>A0ABV3XME4_9ACTN</name>
<dbReference type="SUPFAM" id="SSF52540">
    <property type="entry name" value="P-loop containing nucleoside triphosphate hydrolases"/>
    <property type="match status" value="1"/>
</dbReference>
<dbReference type="InterPro" id="IPR001680">
    <property type="entry name" value="WD40_rpt"/>
</dbReference>
<dbReference type="InterPro" id="IPR011047">
    <property type="entry name" value="Quinoprotein_ADH-like_sf"/>
</dbReference>
<feature type="repeat" description="WD" evidence="1">
    <location>
        <begin position="703"/>
        <end position="741"/>
    </location>
</feature>
<dbReference type="InterPro" id="IPR027417">
    <property type="entry name" value="P-loop_NTPase"/>
</dbReference>
<dbReference type="Gene3D" id="2.130.10.10">
    <property type="entry name" value="YVTN repeat-like/Quinoprotein amine dehydrogenase"/>
    <property type="match status" value="1"/>
</dbReference>
<dbReference type="InterPro" id="IPR035897">
    <property type="entry name" value="Toll_tir_struct_dom_sf"/>
</dbReference>
<dbReference type="PROSITE" id="PS50104">
    <property type="entry name" value="TIR"/>
    <property type="match status" value="1"/>
</dbReference>
<dbReference type="InterPro" id="IPR049052">
    <property type="entry name" value="nSTAND1"/>
</dbReference>
<dbReference type="Proteomes" id="UP001560045">
    <property type="component" value="Unassembled WGS sequence"/>
</dbReference>
<dbReference type="RefSeq" id="WP_369210574.1">
    <property type="nucleotide sequence ID" value="NZ_JBFNXQ010000168.1"/>
</dbReference>